<proteinExistence type="predicted"/>
<dbReference type="OrthoDB" id="122382at2759"/>
<dbReference type="Proteomes" id="UP000198211">
    <property type="component" value="Unassembled WGS sequence"/>
</dbReference>
<organism evidence="1 2">
    <name type="scientific">Phytophthora megakarya</name>
    <dbReference type="NCBI Taxonomy" id="4795"/>
    <lineage>
        <taxon>Eukaryota</taxon>
        <taxon>Sar</taxon>
        <taxon>Stramenopiles</taxon>
        <taxon>Oomycota</taxon>
        <taxon>Peronosporomycetes</taxon>
        <taxon>Peronosporales</taxon>
        <taxon>Peronosporaceae</taxon>
        <taxon>Phytophthora</taxon>
    </lineage>
</organism>
<protein>
    <submittedName>
        <fullName evidence="1">Uncharacterized protein</fullName>
    </submittedName>
</protein>
<dbReference type="EMBL" id="NBNE01009555">
    <property type="protein sequence ID" value="OWY98293.1"/>
    <property type="molecule type" value="Genomic_DNA"/>
</dbReference>
<evidence type="ECO:0000313" key="2">
    <source>
        <dbReference type="Proteomes" id="UP000198211"/>
    </source>
</evidence>
<dbReference type="AlphaFoldDB" id="A0A225UZB3"/>
<sequence>MQHDLNGQGVYLWQFGMNGSSKGNTYSTICGKLCAIRWYHRSTAGYDPGVNAILRRGIRRFTNPVTKQLPLIVEIL</sequence>
<accession>A0A225UZB3</accession>
<name>A0A225UZB3_9STRA</name>
<keyword evidence="2" id="KW-1185">Reference proteome</keyword>
<reference evidence="2" key="1">
    <citation type="submission" date="2017-03" db="EMBL/GenBank/DDBJ databases">
        <title>Phytopthora megakarya and P. palmivora, two closely related causual agents of cacao black pod achieved similar genome size and gene model numbers by different mechanisms.</title>
        <authorList>
            <person name="Ali S."/>
            <person name="Shao J."/>
            <person name="Larry D.J."/>
            <person name="Kronmiller B."/>
            <person name="Shen D."/>
            <person name="Strem M.D."/>
            <person name="Melnick R.L."/>
            <person name="Guiltinan M.J."/>
            <person name="Tyler B.M."/>
            <person name="Meinhardt L.W."/>
            <person name="Bailey B.A."/>
        </authorList>
    </citation>
    <scope>NUCLEOTIDE SEQUENCE [LARGE SCALE GENOMIC DNA]</scope>
    <source>
        <strain evidence="2">zdho120</strain>
    </source>
</reference>
<gene>
    <name evidence="1" type="ORF">PHMEG_00030970</name>
</gene>
<comment type="caution">
    <text evidence="1">The sequence shown here is derived from an EMBL/GenBank/DDBJ whole genome shotgun (WGS) entry which is preliminary data.</text>
</comment>
<evidence type="ECO:0000313" key="1">
    <source>
        <dbReference type="EMBL" id="OWY98293.1"/>
    </source>
</evidence>